<gene>
    <name evidence="1" type="ORF">MILVUS5_LOCUS23696</name>
</gene>
<dbReference type="Proteomes" id="UP001177021">
    <property type="component" value="Unassembled WGS sequence"/>
</dbReference>
<proteinExistence type="predicted"/>
<dbReference type="EMBL" id="CASHSV030000311">
    <property type="protein sequence ID" value="CAJ2657065.1"/>
    <property type="molecule type" value="Genomic_DNA"/>
</dbReference>
<reference evidence="1" key="1">
    <citation type="submission" date="2023-10" db="EMBL/GenBank/DDBJ databases">
        <authorList>
            <person name="Rodriguez Cubillos JULIANA M."/>
            <person name="De Vega J."/>
        </authorList>
    </citation>
    <scope>NUCLEOTIDE SEQUENCE</scope>
</reference>
<protein>
    <submittedName>
        <fullName evidence="1">Uncharacterized protein</fullName>
    </submittedName>
</protein>
<name>A0ACB0KJW0_TRIPR</name>
<sequence>MGDYRYLLVELDWSYEEQKNRPLEKKAIRKEWRFRSQESIDLQSYLNELEAPLPELRAIKLWQDNPTQFDNMERALLRIRIENNIMALRRARYGMLKMCTVFLHANRMFLSAVEEEVILCTDEYLSNSDEE</sequence>
<evidence type="ECO:0000313" key="1">
    <source>
        <dbReference type="EMBL" id="CAJ2657065.1"/>
    </source>
</evidence>
<keyword evidence="2" id="KW-1185">Reference proteome</keyword>
<evidence type="ECO:0000313" key="2">
    <source>
        <dbReference type="Proteomes" id="UP001177021"/>
    </source>
</evidence>
<accession>A0ACB0KJW0</accession>
<organism evidence="1 2">
    <name type="scientific">Trifolium pratense</name>
    <name type="common">Red clover</name>
    <dbReference type="NCBI Taxonomy" id="57577"/>
    <lineage>
        <taxon>Eukaryota</taxon>
        <taxon>Viridiplantae</taxon>
        <taxon>Streptophyta</taxon>
        <taxon>Embryophyta</taxon>
        <taxon>Tracheophyta</taxon>
        <taxon>Spermatophyta</taxon>
        <taxon>Magnoliopsida</taxon>
        <taxon>eudicotyledons</taxon>
        <taxon>Gunneridae</taxon>
        <taxon>Pentapetalae</taxon>
        <taxon>rosids</taxon>
        <taxon>fabids</taxon>
        <taxon>Fabales</taxon>
        <taxon>Fabaceae</taxon>
        <taxon>Papilionoideae</taxon>
        <taxon>50 kb inversion clade</taxon>
        <taxon>NPAAA clade</taxon>
        <taxon>Hologalegina</taxon>
        <taxon>IRL clade</taxon>
        <taxon>Trifolieae</taxon>
        <taxon>Trifolium</taxon>
    </lineage>
</organism>
<comment type="caution">
    <text evidence="1">The sequence shown here is derived from an EMBL/GenBank/DDBJ whole genome shotgun (WGS) entry which is preliminary data.</text>
</comment>